<feature type="compositionally biased region" description="Low complexity" evidence="10">
    <location>
        <begin position="353"/>
        <end position="375"/>
    </location>
</feature>
<keyword evidence="5 9" id="KW-0297">G-protein coupled receptor</keyword>
<evidence type="ECO:0000313" key="12">
    <source>
        <dbReference type="EMBL" id="CAB3980090.1"/>
    </source>
</evidence>
<dbReference type="GO" id="GO:0030594">
    <property type="term" value="F:neurotransmitter receptor activity"/>
    <property type="evidence" value="ECO:0007669"/>
    <property type="project" value="TreeGrafter"/>
</dbReference>
<gene>
    <name evidence="12" type="ORF">PACLA_8A041817</name>
</gene>
<dbReference type="InterPro" id="IPR000276">
    <property type="entry name" value="GPCR_Rhodpsn"/>
</dbReference>
<dbReference type="SUPFAM" id="SSF81321">
    <property type="entry name" value="Family A G protein-coupled receptor-like"/>
    <property type="match status" value="1"/>
</dbReference>
<feature type="transmembrane region" description="Helical" evidence="11">
    <location>
        <begin position="194"/>
        <end position="222"/>
    </location>
</feature>
<dbReference type="PROSITE" id="PS50262">
    <property type="entry name" value="G_PROTEIN_RECEP_F1_2"/>
    <property type="match status" value="1"/>
</dbReference>
<evidence type="ECO:0000256" key="4">
    <source>
        <dbReference type="ARBA" id="ARBA00022989"/>
    </source>
</evidence>
<dbReference type="GO" id="GO:0007268">
    <property type="term" value="P:chemical synaptic transmission"/>
    <property type="evidence" value="ECO:0007669"/>
    <property type="project" value="TreeGrafter"/>
</dbReference>
<feature type="transmembrane region" description="Helical" evidence="11">
    <location>
        <begin position="298"/>
        <end position="322"/>
    </location>
</feature>
<dbReference type="GO" id="GO:0007187">
    <property type="term" value="P:G protein-coupled receptor signaling pathway, coupled to cyclic nucleotide second messenger"/>
    <property type="evidence" value="ECO:0007669"/>
    <property type="project" value="TreeGrafter"/>
</dbReference>
<comment type="caution">
    <text evidence="12">The sequence shown here is derived from an EMBL/GenBank/DDBJ whole genome shotgun (WGS) entry which is preliminary data.</text>
</comment>
<evidence type="ECO:0000256" key="2">
    <source>
        <dbReference type="ARBA" id="ARBA00022475"/>
    </source>
</evidence>
<dbReference type="Gene3D" id="1.20.1070.10">
    <property type="entry name" value="Rhodopsin 7-helix transmembrane proteins"/>
    <property type="match status" value="1"/>
</dbReference>
<evidence type="ECO:0000313" key="13">
    <source>
        <dbReference type="Proteomes" id="UP001152795"/>
    </source>
</evidence>
<protein>
    <submittedName>
        <fullName evidence="12">5-hydroxytryptamine receptor 1-like</fullName>
    </submittedName>
</protein>
<keyword evidence="2" id="KW-1003">Cell membrane</keyword>
<dbReference type="InterPro" id="IPR017452">
    <property type="entry name" value="GPCR_Rhodpsn_7TM"/>
</dbReference>
<feature type="transmembrane region" description="Helical" evidence="11">
    <location>
        <begin position="151"/>
        <end position="174"/>
    </location>
</feature>
<feature type="transmembrane region" description="Helical" evidence="11">
    <location>
        <begin position="72"/>
        <end position="91"/>
    </location>
</feature>
<dbReference type="GO" id="GO:0045202">
    <property type="term" value="C:synapse"/>
    <property type="evidence" value="ECO:0007669"/>
    <property type="project" value="GOC"/>
</dbReference>
<dbReference type="OrthoDB" id="5859976at2759"/>
<accession>A0A7D9HDW8</accession>
<evidence type="ECO:0000256" key="5">
    <source>
        <dbReference type="ARBA" id="ARBA00023040"/>
    </source>
</evidence>
<keyword evidence="6 11" id="KW-0472">Membrane</keyword>
<keyword evidence="7 9" id="KW-0675">Receptor</keyword>
<feature type="transmembrane region" description="Helical" evidence="11">
    <location>
        <begin position="111"/>
        <end position="131"/>
    </location>
</feature>
<dbReference type="GO" id="GO:0030425">
    <property type="term" value="C:dendrite"/>
    <property type="evidence" value="ECO:0007669"/>
    <property type="project" value="TreeGrafter"/>
</dbReference>
<name>A0A7D9HDW8_PARCT</name>
<organism evidence="12 13">
    <name type="scientific">Paramuricea clavata</name>
    <name type="common">Red gorgonian</name>
    <name type="synonym">Violescent sea-whip</name>
    <dbReference type="NCBI Taxonomy" id="317549"/>
    <lineage>
        <taxon>Eukaryota</taxon>
        <taxon>Metazoa</taxon>
        <taxon>Cnidaria</taxon>
        <taxon>Anthozoa</taxon>
        <taxon>Octocorallia</taxon>
        <taxon>Malacalcyonacea</taxon>
        <taxon>Plexauridae</taxon>
        <taxon>Paramuricea</taxon>
    </lineage>
</organism>
<feature type="transmembrane region" description="Helical" evidence="11">
    <location>
        <begin position="260"/>
        <end position="283"/>
    </location>
</feature>
<dbReference type="EMBL" id="CACRXK020000256">
    <property type="protein sequence ID" value="CAB3980090.1"/>
    <property type="molecule type" value="Genomic_DNA"/>
</dbReference>
<dbReference type="PANTHER" id="PTHR24247">
    <property type="entry name" value="5-HYDROXYTRYPTAMINE RECEPTOR"/>
    <property type="match status" value="1"/>
</dbReference>
<evidence type="ECO:0000256" key="3">
    <source>
        <dbReference type="ARBA" id="ARBA00022692"/>
    </source>
</evidence>
<evidence type="ECO:0000256" key="1">
    <source>
        <dbReference type="ARBA" id="ARBA00004651"/>
    </source>
</evidence>
<keyword evidence="3 9" id="KW-0812">Transmembrane</keyword>
<dbReference type="SMART" id="SM01381">
    <property type="entry name" value="7TM_GPCR_Srsx"/>
    <property type="match status" value="1"/>
</dbReference>
<dbReference type="PRINTS" id="PR00237">
    <property type="entry name" value="GPCRRHODOPSN"/>
</dbReference>
<dbReference type="Pfam" id="PF00001">
    <property type="entry name" value="7tm_1"/>
    <property type="match status" value="1"/>
</dbReference>
<keyword evidence="13" id="KW-1185">Reference proteome</keyword>
<dbReference type="PROSITE" id="PS00237">
    <property type="entry name" value="G_PROTEIN_RECEP_F1_1"/>
    <property type="match status" value="1"/>
</dbReference>
<feature type="region of interest" description="Disordered" evidence="10">
    <location>
        <begin position="353"/>
        <end position="394"/>
    </location>
</feature>
<keyword evidence="4 11" id="KW-1133">Transmembrane helix</keyword>
<evidence type="ECO:0000256" key="7">
    <source>
        <dbReference type="ARBA" id="ARBA00023170"/>
    </source>
</evidence>
<comment type="similarity">
    <text evidence="9">Belongs to the G-protein coupled receptor 1 family.</text>
</comment>
<keyword evidence="8 9" id="KW-0807">Transducer</keyword>
<dbReference type="AlphaFoldDB" id="A0A7D9HDW8"/>
<dbReference type="PANTHER" id="PTHR24247:SF202">
    <property type="entry name" value="5-HYDROXYTRYPTAMINE RECEPTOR 1"/>
    <property type="match status" value="1"/>
</dbReference>
<proteinExistence type="inferred from homology"/>
<feature type="transmembrane region" description="Helical" evidence="11">
    <location>
        <begin position="34"/>
        <end position="60"/>
    </location>
</feature>
<dbReference type="Proteomes" id="UP001152795">
    <property type="component" value="Unassembled WGS sequence"/>
</dbReference>
<comment type="subcellular location">
    <subcellularLocation>
        <location evidence="1">Cell membrane</location>
        <topology evidence="1">Multi-pass membrane protein</topology>
    </subcellularLocation>
</comment>
<reference evidence="12" key="1">
    <citation type="submission" date="2020-04" db="EMBL/GenBank/DDBJ databases">
        <authorList>
            <person name="Alioto T."/>
            <person name="Alioto T."/>
            <person name="Gomez Garrido J."/>
        </authorList>
    </citation>
    <scope>NUCLEOTIDE SEQUENCE</scope>
    <source>
        <strain evidence="12">A484AB</strain>
    </source>
</reference>
<dbReference type="GO" id="GO:0004993">
    <property type="term" value="F:G protein-coupled serotonin receptor activity"/>
    <property type="evidence" value="ECO:0007669"/>
    <property type="project" value="TreeGrafter"/>
</dbReference>
<dbReference type="CDD" id="cd14967">
    <property type="entry name" value="7tmA_amine_R-like"/>
    <property type="match status" value="1"/>
</dbReference>
<evidence type="ECO:0000256" key="6">
    <source>
        <dbReference type="ARBA" id="ARBA00023136"/>
    </source>
</evidence>
<evidence type="ECO:0000256" key="8">
    <source>
        <dbReference type="ARBA" id="ARBA00023224"/>
    </source>
</evidence>
<evidence type="ECO:0000256" key="10">
    <source>
        <dbReference type="SAM" id="MobiDB-lite"/>
    </source>
</evidence>
<evidence type="ECO:0000256" key="9">
    <source>
        <dbReference type="RuleBase" id="RU000688"/>
    </source>
</evidence>
<dbReference type="GO" id="GO:0005886">
    <property type="term" value="C:plasma membrane"/>
    <property type="evidence" value="ECO:0007669"/>
    <property type="project" value="UniProtKB-SubCell"/>
</dbReference>
<evidence type="ECO:0000256" key="11">
    <source>
        <dbReference type="SAM" id="Phobius"/>
    </source>
</evidence>
<sequence length="394" mass="45077">MNDSTIVSSTWSTSIPIMTKNMSLQQHQFEITPIFTATTVILFFMVIGIVLGNVLVLATTWLDKRLHQPNKYFIACLAVADLLVGVFSVPIRLYMQFDPLQLYPIKLCRFWFWMDIFCEVASIVTLTVISVDRYFKISKPFKYRVRMDTTASAIVIVNIWLISAVCATFSLFSFGGSDAVTSVVARGCLNDNKIYYTILSVVFFFAPSVIVILMYAFIFYIAHQRQKMNRRGELGQSSAVSKTDKKGKEFRQELKTIRMLSLVVCTFIFCWGPSFILLLIQLYKIEYIVLLPLKDWQIIGSLFIVILPSFNSLCNPLIYACFDRKYNNAFKHLLKKYILCAFLSRQNTRTSTSSTTRRTYLSKESGHSTGNSSSSRLMFELQDNPRASDGQCEK</sequence>